<accession>A0ABX7CAE2</accession>
<evidence type="ECO:0000313" key="1">
    <source>
        <dbReference type="EMBL" id="QQR41076.1"/>
    </source>
</evidence>
<gene>
    <name evidence="1" type="ORF">JI748_02325</name>
</gene>
<sequence length="123" mass="13686">MASAVNAQGSIRSGGGAYLLDSYVAYISEDDLYNSNGERLREPWQIIRQDRANVHRFGIVDADDTFDSFFDSQANRNQLEKMLRNGSIERQAARDIVRGGASVLVEIYGRGDTGTAVYVSVYR</sequence>
<reference evidence="1 2" key="1">
    <citation type="submission" date="2021-01" db="EMBL/GenBank/DDBJ databases">
        <title>Genome seq and assembly of Devosia sp. LEGU1.</title>
        <authorList>
            <person name="Chhetri G."/>
        </authorList>
    </citation>
    <scope>NUCLEOTIDE SEQUENCE [LARGE SCALE GENOMIC DNA]</scope>
    <source>
        <strain evidence="1 2">LEGU1</strain>
    </source>
</reference>
<name>A0ABX7CAE2_9HYPH</name>
<evidence type="ECO:0000313" key="2">
    <source>
        <dbReference type="Proteomes" id="UP000595857"/>
    </source>
</evidence>
<organism evidence="1 2">
    <name type="scientific">Devosia rhizoryzae</name>
    <dbReference type="NCBI Taxonomy" id="2774137"/>
    <lineage>
        <taxon>Bacteria</taxon>
        <taxon>Pseudomonadati</taxon>
        <taxon>Pseudomonadota</taxon>
        <taxon>Alphaproteobacteria</taxon>
        <taxon>Hyphomicrobiales</taxon>
        <taxon>Devosiaceae</taxon>
        <taxon>Devosia</taxon>
    </lineage>
</organism>
<dbReference type="Proteomes" id="UP000595857">
    <property type="component" value="Chromosome"/>
</dbReference>
<proteinExistence type="predicted"/>
<protein>
    <submittedName>
        <fullName evidence="1">Uncharacterized protein</fullName>
    </submittedName>
</protein>
<keyword evidence="2" id="KW-1185">Reference proteome</keyword>
<dbReference type="EMBL" id="CP068046">
    <property type="protein sequence ID" value="QQR41076.1"/>
    <property type="molecule type" value="Genomic_DNA"/>
</dbReference>